<name>A0ABS4IDM7_9BACI</name>
<dbReference type="Gene3D" id="3.30.1490.480">
    <property type="entry name" value="Endolytic murein transglycosylase"/>
    <property type="match status" value="1"/>
</dbReference>
<dbReference type="Proteomes" id="UP001519345">
    <property type="component" value="Unassembled WGS sequence"/>
</dbReference>
<keyword evidence="2 7" id="KW-0812">Transmembrane</keyword>
<keyword evidence="4 7" id="KW-0472">Membrane</keyword>
<dbReference type="Pfam" id="PF02618">
    <property type="entry name" value="YceG"/>
    <property type="match status" value="1"/>
</dbReference>
<comment type="caution">
    <text evidence="8">The sequence shown here is derived from an EMBL/GenBank/DDBJ whole genome shotgun (WGS) entry which is preliminary data.</text>
</comment>
<feature type="site" description="Important for catalytic activity" evidence="7">
    <location>
        <position position="259"/>
    </location>
</feature>
<organism evidence="8 9">
    <name type="scientific">Virgibacillus natechei</name>
    <dbReference type="NCBI Taxonomy" id="1216297"/>
    <lineage>
        <taxon>Bacteria</taxon>
        <taxon>Bacillati</taxon>
        <taxon>Bacillota</taxon>
        <taxon>Bacilli</taxon>
        <taxon>Bacillales</taxon>
        <taxon>Bacillaceae</taxon>
        <taxon>Virgibacillus</taxon>
    </lineage>
</organism>
<keyword evidence="5 7" id="KW-0456">Lyase</keyword>
<keyword evidence="3 7" id="KW-1133">Transmembrane helix</keyword>
<dbReference type="InterPro" id="IPR003770">
    <property type="entry name" value="MLTG-like"/>
</dbReference>
<comment type="function">
    <text evidence="7">Functions as a peptidoglycan terminase that cleaves nascent peptidoglycan strands endolytically to terminate their elongation.</text>
</comment>
<dbReference type="PANTHER" id="PTHR30518:SF2">
    <property type="entry name" value="ENDOLYTIC MUREIN TRANSGLYCOSYLASE"/>
    <property type="match status" value="1"/>
</dbReference>
<gene>
    <name evidence="7" type="primary">mltG</name>
    <name evidence="8" type="ORF">J2Z83_000844</name>
</gene>
<keyword evidence="6 7" id="KW-0961">Cell wall biogenesis/degradation</keyword>
<evidence type="ECO:0000256" key="4">
    <source>
        <dbReference type="ARBA" id="ARBA00023136"/>
    </source>
</evidence>
<keyword evidence="9" id="KW-1185">Reference proteome</keyword>
<reference evidence="8 9" key="1">
    <citation type="submission" date="2021-03" db="EMBL/GenBank/DDBJ databases">
        <title>Genomic Encyclopedia of Type Strains, Phase IV (KMG-IV): sequencing the most valuable type-strain genomes for metagenomic binning, comparative biology and taxonomic classification.</title>
        <authorList>
            <person name="Goeker M."/>
        </authorList>
    </citation>
    <scope>NUCLEOTIDE SEQUENCE [LARGE SCALE GENOMIC DNA]</scope>
    <source>
        <strain evidence="8 9">DSM 25609</strain>
    </source>
</reference>
<dbReference type="NCBIfam" id="TIGR00247">
    <property type="entry name" value="endolytic transglycosylase MltG"/>
    <property type="match status" value="1"/>
</dbReference>
<comment type="similarity">
    <text evidence="7">Belongs to the transglycosylase MltG family.</text>
</comment>
<protein>
    <recommendedName>
        <fullName evidence="7">Endolytic murein transglycosylase</fullName>
        <ecNumber evidence="7">4.2.2.29</ecNumber>
    </recommendedName>
    <alternativeName>
        <fullName evidence="7">Peptidoglycan lytic transglycosylase</fullName>
    </alternativeName>
    <alternativeName>
        <fullName evidence="7">Peptidoglycan polymerization terminase</fullName>
    </alternativeName>
</protein>
<dbReference type="CDD" id="cd08010">
    <property type="entry name" value="MltG_like"/>
    <property type="match status" value="1"/>
</dbReference>
<sequence length="372" mass="42225">MSKKNKLGKYKDNLIARSGEARTVRKVVAIIIMTLILLLVVGGASGYLYIKSALGPVDPDSEEEIEVDIPIGSTPSVIAEILEENDVIKSSQIFRFYAQFNNQSDFQAGEYTFSPAMSADELIESLKSGRVMQEPIHRITIPEGFTIDQIADEYAENLHFTKDDFLDQVNDSAYIEALIETYPTILSEDILESSIRTPLEGYLFASTYEFHEEEPPITSVVEKMLNQTESVISPYLDEMENQDFDVHETLTFASLVEKETGSEEQRELISGVFYNRLEQEMPLQTDPTVLYALGEHKETVLYEDLEVDSPYNTYQIDALPVGPISNFSESALEATLNPEESDYLYFLHDGEGNVYYSETHEEHLEYREAYIE</sequence>
<feature type="transmembrane region" description="Helical" evidence="7">
    <location>
        <begin position="27"/>
        <end position="50"/>
    </location>
</feature>
<evidence type="ECO:0000256" key="6">
    <source>
        <dbReference type="ARBA" id="ARBA00023316"/>
    </source>
</evidence>
<evidence type="ECO:0000256" key="5">
    <source>
        <dbReference type="ARBA" id="ARBA00023239"/>
    </source>
</evidence>
<comment type="catalytic activity">
    <reaction evidence="7">
        <text>a peptidoglycan chain = a peptidoglycan chain with N-acetyl-1,6-anhydromuramyl-[peptide] at the reducing end + a peptidoglycan chain with N-acetylglucosamine at the non-reducing end.</text>
        <dbReference type="EC" id="4.2.2.29"/>
    </reaction>
</comment>
<evidence type="ECO:0000313" key="9">
    <source>
        <dbReference type="Proteomes" id="UP001519345"/>
    </source>
</evidence>
<accession>A0ABS4IDM7</accession>
<evidence type="ECO:0000256" key="3">
    <source>
        <dbReference type="ARBA" id="ARBA00022989"/>
    </source>
</evidence>
<dbReference type="EMBL" id="JAGGKX010000003">
    <property type="protein sequence ID" value="MBP1968750.1"/>
    <property type="molecule type" value="Genomic_DNA"/>
</dbReference>
<dbReference type="EC" id="4.2.2.29" evidence="7"/>
<evidence type="ECO:0000256" key="7">
    <source>
        <dbReference type="HAMAP-Rule" id="MF_02065"/>
    </source>
</evidence>
<evidence type="ECO:0000256" key="2">
    <source>
        <dbReference type="ARBA" id="ARBA00022692"/>
    </source>
</evidence>
<proteinExistence type="inferred from homology"/>
<dbReference type="PANTHER" id="PTHR30518">
    <property type="entry name" value="ENDOLYTIC MUREIN TRANSGLYCOSYLASE"/>
    <property type="match status" value="1"/>
</dbReference>
<dbReference type="HAMAP" id="MF_02065">
    <property type="entry name" value="MltG"/>
    <property type="match status" value="1"/>
</dbReference>
<keyword evidence="1 7" id="KW-1003">Cell membrane</keyword>
<comment type="subcellular location">
    <subcellularLocation>
        <location evidence="7">Cell membrane</location>
        <topology evidence="7">Single-pass membrane protein</topology>
    </subcellularLocation>
</comment>
<evidence type="ECO:0000256" key="1">
    <source>
        <dbReference type="ARBA" id="ARBA00022475"/>
    </source>
</evidence>
<evidence type="ECO:0000313" key="8">
    <source>
        <dbReference type="EMBL" id="MBP1968750.1"/>
    </source>
</evidence>